<feature type="domain" description="Opine dehydrogenase" evidence="1">
    <location>
        <begin position="199"/>
        <end position="368"/>
    </location>
</feature>
<name>A0A9W7L221_9STRA</name>
<proteinExistence type="predicted"/>
<dbReference type="Pfam" id="PF02317">
    <property type="entry name" value="Octopine_DH"/>
    <property type="match status" value="1"/>
</dbReference>
<dbReference type="EMBL" id="BRYA01000578">
    <property type="protein sequence ID" value="GMI23962.1"/>
    <property type="molecule type" value="Genomic_DNA"/>
</dbReference>
<dbReference type="PANTHER" id="PTHR38015:SF1">
    <property type="entry name" value="OPINE DEHYDROGENASE DOMAIN-CONTAINING PROTEIN"/>
    <property type="match status" value="1"/>
</dbReference>
<dbReference type="GO" id="GO:0016491">
    <property type="term" value="F:oxidoreductase activity"/>
    <property type="evidence" value="ECO:0007669"/>
    <property type="project" value="InterPro"/>
</dbReference>
<dbReference type="PANTHER" id="PTHR38015">
    <property type="entry name" value="BLR6086 PROTEIN"/>
    <property type="match status" value="1"/>
</dbReference>
<dbReference type="SUPFAM" id="SSF48179">
    <property type="entry name" value="6-phosphogluconate dehydrogenase C-terminal domain-like"/>
    <property type="match status" value="1"/>
</dbReference>
<protein>
    <recommendedName>
        <fullName evidence="1">Opine dehydrogenase domain-containing protein</fullName>
    </recommendedName>
</protein>
<dbReference type="InterPro" id="IPR013328">
    <property type="entry name" value="6PGD_dom2"/>
</dbReference>
<dbReference type="OrthoDB" id="6058913at2759"/>
<organism evidence="2 3">
    <name type="scientific">Triparma columacea</name>
    <dbReference type="NCBI Taxonomy" id="722753"/>
    <lineage>
        <taxon>Eukaryota</taxon>
        <taxon>Sar</taxon>
        <taxon>Stramenopiles</taxon>
        <taxon>Ochrophyta</taxon>
        <taxon>Bolidophyceae</taxon>
        <taxon>Parmales</taxon>
        <taxon>Triparmaceae</taxon>
        <taxon>Triparma</taxon>
    </lineage>
</organism>
<dbReference type="InterPro" id="IPR051729">
    <property type="entry name" value="Opine/Lysopine_DH"/>
</dbReference>
<dbReference type="Gene3D" id="3.40.50.720">
    <property type="entry name" value="NAD(P)-binding Rossmann-like Domain"/>
    <property type="match status" value="1"/>
</dbReference>
<dbReference type="Gene3D" id="1.10.1040.10">
    <property type="entry name" value="N-(1-d-carboxylethyl)-l-norvaline Dehydrogenase, domain 2"/>
    <property type="match status" value="1"/>
</dbReference>
<dbReference type="Proteomes" id="UP001165065">
    <property type="component" value="Unassembled WGS sequence"/>
</dbReference>
<dbReference type="InterPro" id="IPR003421">
    <property type="entry name" value="Opine_DH"/>
</dbReference>
<evidence type="ECO:0000259" key="1">
    <source>
        <dbReference type="Pfam" id="PF02317"/>
    </source>
</evidence>
<sequence>MSIVGSPDATNVTITLVGGGNSTHCLAPLICAAGINYTCNILTRRPEDWAEVIEMTNEDQGWMRVDSIKGRPSIITSDPSLVIPQSDIVWFAGVPIHHNPALLSLIAPHLDSSRHVFIGSICCYGGFNWVVRSVLGPGNYTPFGTNLIPWCCGTKKYGREGVVFGAKRLLRIVTSEGKDRLRLKEVLYPVLRQPLGDTHFLASTLWPNNASLHPPILYGLFKDWDGSSPFPADTLPVYIYKELSKESAEAVCRMDDELVAIVKALRERFPDDPFLKHDFSMKECIMENYEEQVLDPSTTATCISTNAAFSQHKIPYTSLGPNLIVPTLAHKFFETDLPFGIITFKDIATMVGVPTPMMDELVMWNQRLIGKEYVTKGEDGVVRIEGKDKRECVCPTSMGIKVEDLIK</sequence>
<gene>
    <name evidence="2" type="ORF">TrCOL_g13203</name>
</gene>
<reference evidence="3" key="1">
    <citation type="journal article" date="2023" name="Commun. Biol.">
        <title>Genome analysis of Parmales, the sister group of diatoms, reveals the evolutionary specialization of diatoms from phago-mixotrophs to photoautotrophs.</title>
        <authorList>
            <person name="Ban H."/>
            <person name="Sato S."/>
            <person name="Yoshikawa S."/>
            <person name="Yamada K."/>
            <person name="Nakamura Y."/>
            <person name="Ichinomiya M."/>
            <person name="Sato N."/>
            <person name="Blanc-Mathieu R."/>
            <person name="Endo H."/>
            <person name="Kuwata A."/>
            <person name="Ogata H."/>
        </authorList>
    </citation>
    <scope>NUCLEOTIDE SEQUENCE [LARGE SCALE GENOMIC DNA]</scope>
</reference>
<dbReference type="AlphaFoldDB" id="A0A9W7L221"/>
<evidence type="ECO:0000313" key="3">
    <source>
        <dbReference type="Proteomes" id="UP001165065"/>
    </source>
</evidence>
<comment type="caution">
    <text evidence="2">The sequence shown here is derived from an EMBL/GenBank/DDBJ whole genome shotgun (WGS) entry which is preliminary data.</text>
</comment>
<keyword evidence="3" id="KW-1185">Reference proteome</keyword>
<dbReference type="InterPro" id="IPR008927">
    <property type="entry name" value="6-PGluconate_DH-like_C_sf"/>
</dbReference>
<evidence type="ECO:0000313" key="2">
    <source>
        <dbReference type="EMBL" id="GMI23962.1"/>
    </source>
</evidence>
<accession>A0A9W7L221</accession>